<reference evidence="1" key="1">
    <citation type="submission" date="2018-10" db="EMBL/GenBank/DDBJ databases">
        <title>Iterative Subtractive Binning of Freshwater Chronoseries Metagenomes Recovers Nearly Complete Genomes from over Four Hundred Novel Species.</title>
        <authorList>
            <person name="Rodriguez-R L.M."/>
            <person name="Tsementzi D."/>
            <person name="Luo C."/>
            <person name="Konstantinidis K.T."/>
        </authorList>
    </citation>
    <scope>NUCLEOTIDE SEQUENCE</scope>
    <source>
        <strain evidence="1">WB5_2A_028</strain>
    </source>
</reference>
<sequence>LDEGRRDKLLEIAESAEQTFITVAVESDLPKAIQGARFKVELGKVVTL</sequence>
<evidence type="ECO:0000313" key="1">
    <source>
        <dbReference type="EMBL" id="NBR94480.1"/>
    </source>
</evidence>
<protein>
    <submittedName>
        <fullName evidence="1">DNA replication and repair protein RecF</fullName>
    </submittedName>
</protein>
<organism evidence="1 2">
    <name type="scientific">Candidatus Fonsibacter lacus</name>
    <dbReference type="NCBI Taxonomy" id="2576439"/>
    <lineage>
        <taxon>Bacteria</taxon>
        <taxon>Pseudomonadati</taxon>
        <taxon>Pseudomonadota</taxon>
        <taxon>Alphaproteobacteria</taxon>
        <taxon>Candidatus Pelagibacterales</taxon>
        <taxon>Candidatus Pelagibacterales incertae sedis</taxon>
        <taxon>Candidatus Fonsibacter</taxon>
    </lineage>
</organism>
<accession>A0A965LLK2</accession>
<dbReference type="EMBL" id="RFXN01000160">
    <property type="protein sequence ID" value="NBR94480.1"/>
    <property type="molecule type" value="Genomic_DNA"/>
</dbReference>
<dbReference type="Proteomes" id="UP000740727">
    <property type="component" value="Unassembled WGS sequence"/>
</dbReference>
<feature type="non-terminal residue" evidence="1">
    <location>
        <position position="1"/>
    </location>
</feature>
<dbReference type="AlphaFoldDB" id="A0A965LLK2"/>
<evidence type="ECO:0000313" key="2">
    <source>
        <dbReference type="Proteomes" id="UP000740727"/>
    </source>
</evidence>
<gene>
    <name evidence="1" type="ORF">EBT44_06630</name>
</gene>
<name>A0A965LLK2_9PROT</name>
<proteinExistence type="predicted"/>
<comment type="caution">
    <text evidence="1">The sequence shown here is derived from an EMBL/GenBank/DDBJ whole genome shotgun (WGS) entry which is preliminary data.</text>
</comment>